<dbReference type="InterPro" id="IPR006963">
    <property type="entry name" value="Mopterin_OxRdtase_4Fe-4S_dom"/>
</dbReference>
<evidence type="ECO:0000256" key="2">
    <source>
        <dbReference type="ARBA" id="ARBA00022485"/>
    </source>
</evidence>
<evidence type="ECO:0000256" key="8">
    <source>
        <dbReference type="ARBA" id="ARBA00023014"/>
    </source>
</evidence>
<dbReference type="SMART" id="SM00926">
    <property type="entry name" value="Molybdop_Fe4S4"/>
    <property type="match status" value="1"/>
</dbReference>
<dbReference type="InterPro" id="IPR006657">
    <property type="entry name" value="MoPterin_dinucl-bd_dom"/>
</dbReference>
<keyword evidence="8" id="KW-0411">Iron-sulfur</keyword>
<organism evidence="10 11">
    <name type="scientific">candidate division LCP-89 bacterium B3_LCP</name>
    <dbReference type="NCBI Taxonomy" id="2012998"/>
    <lineage>
        <taxon>Bacteria</taxon>
        <taxon>Pseudomonadati</taxon>
        <taxon>Bacteria division LCP-89</taxon>
    </lineage>
</organism>
<dbReference type="Gene3D" id="2.40.40.20">
    <property type="match status" value="1"/>
</dbReference>
<keyword evidence="4" id="KW-0479">Metal-binding</keyword>
<dbReference type="GO" id="GO:0051539">
    <property type="term" value="F:4 iron, 4 sulfur cluster binding"/>
    <property type="evidence" value="ECO:0007669"/>
    <property type="project" value="UniProtKB-KW"/>
</dbReference>
<name>A0A532UW06_UNCL8</name>
<evidence type="ECO:0000256" key="1">
    <source>
        <dbReference type="ARBA" id="ARBA00010312"/>
    </source>
</evidence>
<evidence type="ECO:0000313" key="10">
    <source>
        <dbReference type="EMBL" id="TKJ39129.1"/>
    </source>
</evidence>
<dbReference type="Pfam" id="PF00384">
    <property type="entry name" value="Molybdopterin"/>
    <property type="match status" value="1"/>
</dbReference>
<gene>
    <name evidence="10" type="ORF">CEE37_11970</name>
</gene>
<dbReference type="PROSITE" id="PS51318">
    <property type="entry name" value="TAT"/>
    <property type="match status" value="1"/>
</dbReference>
<evidence type="ECO:0000256" key="3">
    <source>
        <dbReference type="ARBA" id="ARBA00022505"/>
    </source>
</evidence>
<evidence type="ECO:0000313" key="11">
    <source>
        <dbReference type="Proteomes" id="UP000319619"/>
    </source>
</evidence>
<dbReference type="PANTHER" id="PTHR43742:SF9">
    <property type="entry name" value="TETRATHIONATE REDUCTASE SUBUNIT A"/>
    <property type="match status" value="1"/>
</dbReference>
<dbReference type="PROSITE" id="PS51669">
    <property type="entry name" value="4FE4S_MOW_BIS_MGD"/>
    <property type="match status" value="1"/>
</dbReference>
<protein>
    <submittedName>
        <fullName evidence="10">Nitrate reductase</fullName>
    </submittedName>
</protein>
<dbReference type="Pfam" id="PF01568">
    <property type="entry name" value="Molydop_binding"/>
    <property type="match status" value="1"/>
</dbReference>
<keyword evidence="5" id="KW-0732">Signal</keyword>
<dbReference type="InterPro" id="IPR006656">
    <property type="entry name" value="Mopterin_OxRdtase"/>
</dbReference>
<evidence type="ECO:0000259" key="9">
    <source>
        <dbReference type="PROSITE" id="PS51669"/>
    </source>
</evidence>
<dbReference type="PANTHER" id="PTHR43742">
    <property type="entry name" value="TRIMETHYLAMINE-N-OXIDE REDUCTASE"/>
    <property type="match status" value="1"/>
</dbReference>
<dbReference type="InterPro" id="IPR009010">
    <property type="entry name" value="Asp_de-COase-like_dom_sf"/>
</dbReference>
<dbReference type="Pfam" id="PF04879">
    <property type="entry name" value="Molybdop_Fe4S4"/>
    <property type="match status" value="1"/>
</dbReference>
<dbReference type="Gene3D" id="3.40.228.10">
    <property type="entry name" value="Dimethylsulfoxide Reductase, domain 2"/>
    <property type="match status" value="1"/>
</dbReference>
<dbReference type="SUPFAM" id="SSF53706">
    <property type="entry name" value="Formate dehydrogenase/DMSO reductase, domains 1-3"/>
    <property type="match status" value="1"/>
</dbReference>
<dbReference type="GO" id="GO:0043546">
    <property type="term" value="F:molybdopterin cofactor binding"/>
    <property type="evidence" value="ECO:0007669"/>
    <property type="project" value="InterPro"/>
</dbReference>
<sequence>MTNGINRRQFIRLAGFGAAGAGLAYSGLNPWGLSAHADLTHTGSGVREIPTFCELCFWKCGVIAKVKDGRIIKLEGHPGHPLSNGRLCPRGNGGTGLTYDKDRLRQPLIRAKKRGEDVFREVTWDDALDHIAEKMIYIRDEWSADCFALFNHGYGATFIKHLIKAYGSHSIAAPSYAQCRGPREVGFDLTFGEEVLSPERTDIVNTRMLVLIGSHLGENMHNTQVQEFADAISNGAKLVVVDPRHSVAAGKADWYLPIKPATDIALLLAWMNVIINEDLYDKEYVDKYTVGFEQLVQHVKSYSPEKVWTITGIKPELIRRTAREMGHQKPAVLIHPGRHVTWYGDDTQRSRAIAILNALLGSWGRKGGFFYPGELDVPKPETPPYPKPSFDRVDLQIKNYPLAYNTLASGLCDATFPAPQTNCQLKAWFVYGTNLVHSLPKPQQTMEAMQHLKFLVVSDVLPMEIVGWADVVLPDATYLERYDDLHVGRFREPFVALRQPVIEPMYDTRPPWWVAKELAKRLNLDSYFPWDNIEQYLDNRLATVGLKLSDLKRDGVKVFPRQPLYFEDGIQPEFFTNSGKIELYSSSLAAHGYDPIPVYTEHGEPPQGYYRLLFGRAPVHTFGRTTNNPVLNRVIDSNEVWVNRRVAEEWSLENGGDVILKNQDGVESSPVRIKVTERIRSDCVYMVHGFGHKAKRLTNKKGANDSDLITRYNTDPIMGGTGMNVNFVTFVT</sequence>
<dbReference type="InterPro" id="IPR006311">
    <property type="entry name" value="TAT_signal"/>
</dbReference>
<dbReference type="SUPFAM" id="SSF50692">
    <property type="entry name" value="ADC-like"/>
    <property type="match status" value="1"/>
</dbReference>
<dbReference type="InterPro" id="IPR050612">
    <property type="entry name" value="Prok_Mopterin_Oxidored"/>
</dbReference>
<keyword evidence="6" id="KW-0560">Oxidoreductase</keyword>
<dbReference type="AlphaFoldDB" id="A0A532UW06"/>
<evidence type="ECO:0000256" key="7">
    <source>
        <dbReference type="ARBA" id="ARBA00023004"/>
    </source>
</evidence>
<dbReference type="Gene3D" id="3.30.2070.10">
    <property type="entry name" value="Formate dehydrogenase/DMSO reductase"/>
    <property type="match status" value="1"/>
</dbReference>
<comment type="similarity">
    <text evidence="1">Belongs to the prokaryotic molybdopterin-containing oxidoreductase family.</text>
</comment>
<proteinExistence type="inferred from homology"/>
<dbReference type="Gene3D" id="3.40.50.740">
    <property type="match status" value="1"/>
</dbReference>
<evidence type="ECO:0000256" key="5">
    <source>
        <dbReference type="ARBA" id="ARBA00022729"/>
    </source>
</evidence>
<dbReference type="Proteomes" id="UP000319619">
    <property type="component" value="Unassembled WGS sequence"/>
</dbReference>
<dbReference type="GO" id="GO:0016491">
    <property type="term" value="F:oxidoreductase activity"/>
    <property type="evidence" value="ECO:0007669"/>
    <property type="project" value="UniProtKB-KW"/>
</dbReference>
<comment type="caution">
    <text evidence="10">The sequence shown here is derived from an EMBL/GenBank/DDBJ whole genome shotgun (WGS) entry which is preliminary data.</text>
</comment>
<accession>A0A532UW06</accession>
<dbReference type="GO" id="GO:0046872">
    <property type="term" value="F:metal ion binding"/>
    <property type="evidence" value="ECO:0007669"/>
    <property type="project" value="UniProtKB-KW"/>
</dbReference>
<keyword evidence="2" id="KW-0004">4Fe-4S</keyword>
<dbReference type="EMBL" id="NJBN01000008">
    <property type="protein sequence ID" value="TKJ39129.1"/>
    <property type="molecule type" value="Genomic_DNA"/>
</dbReference>
<feature type="domain" description="4Fe-4S Mo/W bis-MGD-type" evidence="9">
    <location>
        <begin position="46"/>
        <end position="102"/>
    </location>
</feature>
<dbReference type="Gene3D" id="2.20.25.90">
    <property type="entry name" value="ADC-like domains"/>
    <property type="match status" value="1"/>
</dbReference>
<keyword evidence="7" id="KW-0408">Iron</keyword>
<evidence type="ECO:0000256" key="4">
    <source>
        <dbReference type="ARBA" id="ARBA00022723"/>
    </source>
</evidence>
<keyword evidence="3" id="KW-0500">Molybdenum</keyword>
<reference evidence="10 11" key="1">
    <citation type="submission" date="2017-06" db="EMBL/GenBank/DDBJ databases">
        <title>Novel microbial phyla capable of carbon fixation and sulfur reduction in deep-sea sediments.</title>
        <authorList>
            <person name="Huang J."/>
            <person name="Baker B."/>
            <person name="Wang Y."/>
        </authorList>
    </citation>
    <scope>NUCLEOTIDE SEQUENCE [LARGE SCALE GENOMIC DNA]</scope>
    <source>
        <strain evidence="10">B3_LCP</strain>
    </source>
</reference>
<evidence type="ECO:0000256" key="6">
    <source>
        <dbReference type="ARBA" id="ARBA00023002"/>
    </source>
</evidence>